<dbReference type="Gene3D" id="1.10.1410.10">
    <property type="match status" value="1"/>
</dbReference>
<feature type="compositionally biased region" description="Polar residues" evidence="1">
    <location>
        <begin position="61"/>
        <end position="74"/>
    </location>
</feature>
<dbReference type="AlphaFoldDB" id="A0A2X0LKU3"/>
<feature type="region of interest" description="Disordered" evidence="1">
    <location>
        <begin position="120"/>
        <end position="292"/>
    </location>
</feature>
<name>A0A2X0LKU3_9BASI</name>
<dbReference type="Proteomes" id="UP000249723">
    <property type="component" value="Unassembled WGS sequence"/>
</dbReference>
<dbReference type="GO" id="GO:0010605">
    <property type="term" value="P:negative regulation of macromolecule metabolic process"/>
    <property type="evidence" value="ECO:0007669"/>
    <property type="project" value="UniProtKB-ARBA"/>
</dbReference>
<evidence type="ECO:0000313" key="3">
    <source>
        <dbReference type="EMBL" id="SCZ96783.1"/>
    </source>
</evidence>
<feature type="region of interest" description="Disordered" evidence="1">
    <location>
        <begin position="307"/>
        <end position="331"/>
    </location>
</feature>
<feature type="compositionally biased region" description="Low complexity" evidence="1">
    <location>
        <begin position="204"/>
        <end position="217"/>
    </location>
</feature>
<feature type="compositionally biased region" description="Basic residues" evidence="1">
    <location>
        <begin position="168"/>
        <end position="181"/>
    </location>
</feature>
<dbReference type="SUPFAM" id="SSF81631">
    <property type="entry name" value="PAP/OAS1 substrate-binding domain"/>
    <property type="match status" value="1"/>
</dbReference>
<dbReference type="SUPFAM" id="SSF81301">
    <property type="entry name" value="Nucleotidyltransferase"/>
    <property type="match status" value="1"/>
</dbReference>
<dbReference type="Pfam" id="PF22600">
    <property type="entry name" value="MTPAP-like_central"/>
    <property type="match status" value="1"/>
</dbReference>
<proteinExistence type="predicted"/>
<dbReference type="GO" id="GO:0016779">
    <property type="term" value="F:nucleotidyltransferase activity"/>
    <property type="evidence" value="ECO:0007669"/>
    <property type="project" value="UniProtKB-ARBA"/>
</dbReference>
<evidence type="ECO:0000259" key="2">
    <source>
        <dbReference type="Pfam" id="PF22600"/>
    </source>
</evidence>
<feature type="compositionally biased region" description="Basic and acidic residues" evidence="1">
    <location>
        <begin position="321"/>
        <end position="331"/>
    </location>
</feature>
<protein>
    <submittedName>
        <fullName evidence="3">BZ3500_MvSof-1268-A1-R1_Chr4-1g06716 protein</fullName>
    </submittedName>
</protein>
<feature type="region of interest" description="Disordered" evidence="1">
    <location>
        <begin position="61"/>
        <end position="108"/>
    </location>
</feature>
<gene>
    <name evidence="3" type="ORF">BZ3500_MVSOF-1268-A1-R1_CHR4-1G06716</name>
</gene>
<dbReference type="PANTHER" id="PTHR12271">
    <property type="entry name" value="POLY A POLYMERASE CID PAP -RELATED"/>
    <property type="match status" value="1"/>
</dbReference>
<feature type="domain" description="Poly(A) RNA polymerase mitochondrial-like central palm" evidence="2">
    <location>
        <begin position="395"/>
        <end position="554"/>
    </location>
</feature>
<dbReference type="EMBL" id="FMWP01000091">
    <property type="protein sequence ID" value="SCZ96783.1"/>
    <property type="molecule type" value="Genomic_DNA"/>
</dbReference>
<feature type="compositionally biased region" description="Low complexity" evidence="1">
    <location>
        <begin position="81"/>
        <end position="93"/>
    </location>
</feature>
<accession>A0A2X0LKU3</accession>
<dbReference type="Gene3D" id="3.30.460.10">
    <property type="entry name" value="Beta Polymerase, domain 2"/>
    <property type="match status" value="1"/>
</dbReference>
<reference evidence="4" key="1">
    <citation type="submission" date="2016-10" db="EMBL/GenBank/DDBJ databases">
        <authorList>
            <person name="Jeantristanb JTB J.-T."/>
            <person name="Ricardo R."/>
        </authorList>
    </citation>
    <scope>NUCLEOTIDE SEQUENCE [LARGE SCALE GENOMIC DNA]</scope>
</reference>
<feature type="compositionally biased region" description="Low complexity" evidence="1">
    <location>
        <begin position="145"/>
        <end position="163"/>
    </location>
</feature>
<evidence type="ECO:0000313" key="4">
    <source>
        <dbReference type="Proteomes" id="UP000249723"/>
    </source>
</evidence>
<dbReference type="InterPro" id="IPR043519">
    <property type="entry name" value="NT_sf"/>
</dbReference>
<evidence type="ECO:0000256" key="1">
    <source>
        <dbReference type="SAM" id="MobiDB-lite"/>
    </source>
</evidence>
<dbReference type="STRING" id="289078.A0A2X0LKU3"/>
<feature type="region of interest" description="Disordered" evidence="1">
    <location>
        <begin position="835"/>
        <end position="934"/>
    </location>
</feature>
<dbReference type="PANTHER" id="PTHR12271:SF40">
    <property type="entry name" value="POLY(A) RNA POLYMERASE GLD2"/>
    <property type="match status" value="1"/>
</dbReference>
<organism evidence="3 4">
    <name type="scientific">Microbotryum saponariae</name>
    <dbReference type="NCBI Taxonomy" id="289078"/>
    <lineage>
        <taxon>Eukaryota</taxon>
        <taxon>Fungi</taxon>
        <taxon>Dikarya</taxon>
        <taxon>Basidiomycota</taxon>
        <taxon>Pucciniomycotina</taxon>
        <taxon>Microbotryomycetes</taxon>
        <taxon>Microbotryales</taxon>
        <taxon>Microbotryaceae</taxon>
        <taxon>Microbotryum</taxon>
    </lineage>
</organism>
<feature type="compositionally biased region" description="Polar residues" evidence="1">
    <location>
        <begin position="218"/>
        <end position="237"/>
    </location>
</feature>
<dbReference type="GO" id="GO:0031123">
    <property type="term" value="P:RNA 3'-end processing"/>
    <property type="evidence" value="ECO:0007669"/>
    <property type="project" value="TreeGrafter"/>
</dbReference>
<feature type="compositionally biased region" description="Gly residues" evidence="1">
    <location>
        <begin position="874"/>
        <end position="897"/>
    </location>
</feature>
<dbReference type="CDD" id="cd05402">
    <property type="entry name" value="NT_PAP_TUTase"/>
    <property type="match status" value="1"/>
</dbReference>
<keyword evidence="4" id="KW-1185">Reference proteome</keyword>
<dbReference type="InterPro" id="IPR054708">
    <property type="entry name" value="MTPAP-like_central"/>
</dbReference>
<dbReference type="OrthoDB" id="2274644at2759"/>
<feature type="compositionally biased region" description="Polar residues" evidence="1">
    <location>
        <begin position="186"/>
        <end position="196"/>
    </location>
</feature>
<sequence length="934" mass="102199">MPVWSSLRSFCVIQPRLFSLGRRSRVSPVSRLSRSSLQLRRTNTPSTTITTKIAVVFDSHPSFSSHMAPRNSSKGKGKAADQSQPPQSDHPSSIASPSTSRPIKPLPIRSPAKARITLADAQRDVPAAAPTPIRTSAPSIETPHAAASLAPSVAAASSDQSAAEQNKPRVRTRKTRKPKHRAGTEGDSNPAASSTLPHPDPQRTAAAATTASISSTSHYGNDSAGSRSAPASVTSDQRSNREYEDEEGARVIMSPDGESEPANQNLGGEEAHPSRGANLPHSPAPEPPIQAHNDLFDEENADAFNEGFYERQPGPGSSHELFSDDPGRHAEHFPETARDAINPDRDPAWGSAGFSLATNNLEEDIWNFFIASLPLCSAAVCISNGRFVTYFACSLNAFLQTRSPRNGVVQAREKLIRMLEDFLNAQRFNWGHSHNPYRMPIHIEPFGSVRFGLATEASDLDMCLCDPYRPEGFRDKFFSRSDAPNKALPQIYNPRLLATKLQSLPYIRHATPIPFANVPIVKIEAVVDGYVIQGDINTNERLGVLNSRLIKAYCELHPMFRPFCVFLKHWARSRELNDPSGSKGPISMSSYTIILLAINYLQQINHLPNLQDKELIESTSTESTRFYSTPRVRKRHGKNNIQRSTGWDTTFVEHYPGQWYDGPVTMECGLLKEWAVGFFTCYAGEDHMSFHSERQVVAVKLGRAMDRERHYRSALSVLDGGIEGLASAQDPASALVNGTMDAEGTDSNLIEGLRHINLEPINVHLASRSSSPIEYDHFEEPRAWQNHALVVQDPFYVERNTASNIRPEMVDLIKAEMIRARDMVETGFAIEQICEPLRPESSGARKARGRSKDRKGSSQTQGGQGQGRNSHANGGPGTEDGRAGGKGGRGGRGGGQSRRGAKNGAPPPSDSAGPPLQRYATSSSEGNIVYQPPR</sequence>